<dbReference type="Proteomes" id="UP000219338">
    <property type="component" value="Unassembled WGS sequence"/>
</dbReference>
<name>A0A284SAR4_ARMOS</name>
<reference evidence="2" key="1">
    <citation type="journal article" date="2017" name="Nat. Ecol. Evol.">
        <title>Genome expansion and lineage-specific genetic innovations in the forest pathogenic fungi Armillaria.</title>
        <authorList>
            <person name="Sipos G."/>
            <person name="Prasanna A.N."/>
            <person name="Walter M.C."/>
            <person name="O'Connor E."/>
            <person name="Balint B."/>
            <person name="Krizsan K."/>
            <person name="Kiss B."/>
            <person name="Hess J."/>
            <person name="Varga T."/>
            <person name="Slot J."/>
            <person name="Riley R."/>
            <person name="Boka B."/>
            <person name="Rigling D."/>
            <person name="Barry K."/>
            <person name="Lee J."/>
            <person name="Mihaltcheva S."/>
            <person name="LaButti K."/>
            <person name="Lipzen A."/>
            <person name="Waldron R."/>
            <person name="Moloney N.M."/>
            <person name="Sperisen C."/>
            <person name="Kredics L."/>
            <person name="Vagvoelgyi C."/>
            <person name="Patrignani A."/>
            <person name="Fitzpatrick D."/>
            <person name="Nagy I."/>
            <person name="Doyle S."/>
            <person name="Anderson J.B."/>
            <person name="Grigoriev I.V."/>
            <person name="Gueldener U."/>
            <person name="Muensterkoetter M."/>
            <person name="Nagy L.G."/>
        </authorList>
    </citation>
    <scope>NUCLEOTIDE SEQUENCE [LARGE SCALE GENOMIC DNA]</scope>
    <source>
        <strain evidence="2">C18/9</strain>
    </source>
</reference>
<protein>
    <submittedName>
        <fullName evidence="1">Uncharacterized protein</fullName>
    </submittedName>
</protein>
<sequence>MPQDCIDCRPISIFYGNAPRGEEP</sequence>
<evidence type="ECO:0000313" key="1">
    <source>
        <dbReference type="EMBL" id="SJL18117.1"/>
    </source>
</evidence>
<organism evidence="1 2">
    <name type="scientific">Armillaria ostoyae</name>
    <name type="common">Armillaria root rot fungus</name>
    <dbReference type="NCBI Taxonomy" id="47428"/>
    <lineage>
        <taxon>Eukaryota</taxon>
        <taxon>Fungi</taxon>
        <taxon>Dikarya</taxon>
        <taxon>Basidiomycota</taxon>
        <taxon>Agaricomycotina</taxon>
        <taxon>Agaricomycetes</taxon>
        <taxon>Agaricomycetidae</taxon>
        <taxon>Agaricales</taxon>
        <taxon>Marasmiineae</taxon>
        <taxon>Physalacriaceae</taxon>
        <taxon>Armillaria</taxon>
    </lineage>
</organism>
<keyword evidence="2" id="KW-1185">Reference proteome</keyword>
<dbReference type="AlphaFoldDB" id="A0A284SAR4"/>
<dbReference type="EMBL" id="FUEG01000053">
    <property type="protein sequence ID" value="SJL18117.1"/>
    <property type="molecule type" value="Genomic_DNA"/>
</dbReference>
<accession>A0A284SAR4</accession>
<proteinExistence type="predicted"/>
<evidence type="ECO:0000313" key="2">
    <source>
        <dbReference type="Proteomes" id="UP000219338"/>
    </source>
</evidence>
<gene>
    <name evidence="1" type="ORF">ARMOST_21689</name>
</gene>